<evidence type="ECO:0000259" key="1">
    <source>
        <dbReference type="Pfam" id="PF26308"/>
    </source>
</evidence>
<sequence length="443" mass="48531">MLSDDAIPEALSSEYTCGVDEPINLYQGEGILSADGQKHRGQCLIRYSWHPYQGVEVLFPASIIALHDECDLEVPTIGLKASVLSRRSRISTHKEPSFIGLLNGEVRMGQETGLTRVSFHVANFPFVLGDHLKRGTRRMRARIHMESAPWVINIDPVPDKHEFGEPNLAERISEARGYAITHVGSLCRADGATFDVTIADEILSDVGRTLGLARAALSKPFLRSGYDAAGAKVWQCWSAFHTDVWKAHENWFSKNHPQILQSVFVGWRQLATSPDLEIIKAAAHLYIDSHAPGLAMESKLVLTQAALEGLAAGWPYPPLHSSPSIPKFASEAAAHVAQIALSLGLPLTVPAPLQALAALPKPNANAPALEKMTWVRNSIAHLGNFPRLTAYPSQVTSEARQLAAWHLELALLRLLNASGLYLNRLTARTHGDVERLPWLPPGM</sequence>
<dbReference type="InterPro" id="IPR058684">
    <property type="entry name" value="YopA_M"/>
</dbReference>
<comment type="caution">
    <text evidence="2">The sequence shown here is derived from an EMBL/GenBank/DDBJ whole genome shotgun (WGS) entry which is preliminary data.</text>
</comment>
<evidence type="ECO:0000313" key="3">
    <source>
        <dbReference type="Proteomes" id="UP000256345"/>
    </source>
</evidence>
<evidence type="ECO:0000313" key="2">
    <source>
        <dbReference type="EMBL" id="REG20760.1"/>
    </source>
</evidence>
<dbReference type="Pfam" id="PF26308">
    <property type="entry name" value="YopA_M"/>
    <property type="match status" value="1"/>
</dbReference>
<dbReference type="EMBL" id="QUMU01000020">
    <property type="protein sequence ID" value="REG20760.1"/>
    <property type="molecule type" value="Genomic_DNA"/>
</dbReference>
<proteinExistence type="predicted"/>
<keyword evidence="3" id="KW-1185">Reference proteome</keyword>
<gene>
    <name evidence="2" type="ORF">ATI61_120116</name>
</gene>
<organism evidence="2 3">
    <name type="scientific">Archangium gephyra</name>
    <dbReference type="NCBI Taxonomy" id="48"/>
    <lineage>
        <taxon>Bacteria</taxon>
        <taxon>Pseudomonadati</taxon>
        <taxon>Myxococcota</taxon>
        <taxon>Myxococcia</taxon>
        <taxon>Myxococcales</taxon>
        <taxon>Cystobacterineae</taxon>
        <taxon>Archangiaceae</taxon>
        <taxon>Archangium</taxon>
    </lineage>
</organism>
<name>A0ABX9JM79_9BACT</name>
<protein>
    <recommendedName>
        <fullName evidence="1">YopA central domain-containing protein</fullName>
    </recommendedName>
</protein>
<dbReference type="RefSeq" id="WP_147333242.1">
    <property type="nucleotide sequence ID" value="NZ_CP011509.1"/>
</dbReference>
<dbReference type="Proteomes" id="UP000256345">
    <property type="component" value="Unassembled WGS sequence"/>
</dbReference>
<accession>A0ABX9JM79</accession>
<reference evidence="2 3" key="1">
    <citation type="submission" date="2018-08" db="EMBL/GenBank/DDBJ databases">
        <title>Genomic Encyclopedia of Archaeal and Bacterial Type Strains, Phase II (KMG-II): from individual species to whole genera.</title>
        <authorList>
            <person name="Goeker M."/>
        </authorList>
    </citation>
    <scope>NUCLEOTIDE SEQUENCE [LARGE SCALE GENOMIC DNA]</scope>
    <source>
        <strain evidence="2 3">DSM 2261</strain>
    </source>
</reference>
<feature type="domain" description="YopA central" evidence="1">
    <location>
        <begin position="111"/>
        <end position="246"/>
    </location>
</feature>